<proteinExistence type="predicted"/>
<dbReference type="Proteomes" id="UP000601435">
    <property type="component" value="Unassembled WGS sequence"/>
</dbReference>
<evidence type="ECO:0000313" key="1">
    <source>
        <dbReference type="EMBL" id="CAE7398068.1"/>
    </source>
</evidence>
<organism evidence="1 2">
    <name type="scientific">Symbiodinium necroappetens</name>
    <dbReference type="NCBI Taxonomy" id="1628268"/>
    <lineage>
        <taxon>Eukaryota</taxon>
        <taxon>Sar</taxon>
        <taxon>Alveolata</taxon>
        <taxon>Dinophyceae</taxon>
        <taxon>Suessiales</taxon>
        <taxon>Symbiodiniaceae</taxon>
        <taxon>Symbiodinium</taxon>
    </lineage>
</organism>
<keyword evidence="2" id="KW-1185">Reference proteome</keyword>
<dbReference type="OrthoDB" id="433686at2759"/>
<dbReference type="AlphaFoldDB" id="A0A812QPV0"/>
<name>A0A812QPV0_9DINO</name>
<reference evidence="1" key="1">
    <citation type="submission" date="2021-02" db="EMBL/GenBank/DDBJ databases">
        <authorList>
            <person name="Dougan E. K."/>
            <person name="Rhodes N."/>
            <person name="Thang M."/>
            <person name="Chan C."/>
        </authorList>
    </citation>
    <scope>NUCLEOTIDE SEQUENCE</scope>
</reference>
<evidence type="ECO:0000313" key="2">
    <source>
        <dbReference type="Proteomes" id="UP000601435"/>
    </source>
</evidence>
<comment type="caution">
    <text evidence="1">The sequence shown here is derived from an EMBL/GenBank/DDBJ whole genome shotgun (WGS) entry which is preliminary data.</text>
</comment>
<gene>
    <name evidence="1" type="ORF">SNEC2469_LOCUS10872</name>
</gene>
<accession>A0A812QPV0</accession>
<protein>
    <submittedName>
        <fullName evidence="1">Uncharacterized protein</fullName>
    </submittedName>
</protein>
<dbReference type="EMBL" id="CAJNJA010017280">
    <property type="protein sequence ID" value="CAE7398068.1"/>
    <property type="molecule type" value="Genomic_DNA"/>
</dbReference>
<sequence length="174" mass="19809">MHVASMKQSFRRKVQEAYEPQGVLVTWPSWDAHVKGQRDDVIGYKDMLLLGSCNVTVVPTGGSTFSYAATAMYHTVSLRDAGGPKRNCGELQRWPYERLFPEPRQQLDLDRKCRKHSKAHPRGQPQCSDGGSKLFSWVLQSFGMLFLPAEPQRNSRGSCCRDFRLKLCVDFLQL</sequence>